<dbReference type="EMBL" id="NOWT01000022">
    <property type="protein sequence ID" value="OYD82434.1"/>
    <property type="molecule type" value="Genomic_DNA"/>
</dbReference>
<reference evidence="1 2" key="1">
    <citation type="submission" date="2017-07" db="EMBL/GenBank/DDBJ databases">
        <title>Whole genome sequence of Azospirillum brasilense 2A1, a potential biofertilizer strain.</title>
        <authorList>
            <person name="Fontana C.A."/>
            <person name="Toffoli L.M."/>
            <person name="Salazar S.M."/>
            <person name="Puglisi E."/>
            <person name="Pedraza R."/>
            <person name="Bassi D."/>
            <person name="Cocconcelli P.S."/>
        </authorList>
    </citation>
    <scope>NUCLEOTIDE SEQUENCE [LARGE SCALE GENOMIC DNA]</scope>
    <source>
        <strain evidence="1 2">2A1</strain>
        <plasmid evidence="1">unnamed</plasmid>
    </source>
</reference>
<gene>
    <name evidence="1" type="ORF">CHT98_21055</name>
</gene>
<protein>
    <submittedName>
        <fullName evidence="1">Uncharacterized protein</fullName>
    </submittedName>
</protein>
<dbReference type="AlphaFoldDB" id="A0A235HA92"/>
<sequence length="98" mass="10237">MTITLEAGGTHLYVGARGTVCDGRLSAAPSVKPPPCMVMFSDGVFTAGTLTPQGGTEWQLAVDGYTTARGTTIPAKRWLVEMTCVGGTLSFRAKAKLT</sequence>
<name>A0A235HA92_AZOBR</name>
<organism evidence="1 2">
    <name type="scientific">Azospirillum brasilense</name>
    <dbReference type="NCBI Taxonomy" id="192"/>
    <lineage>
        <taxon>Bacteria</taxon>
        <taxon>Pseudomonadati</taxon>
        <taxon>Pseudomonadota</taxon>
        <taxon>Alphaproteobacteria</taxon>
        <taxon>Rhodospirillales</taxon>
        <taxon>Azospirillaceae</taxon>
        <taxon>Azospirillum</taxon>
    </lineage>
</organism>
<evidence type="ECO:0000313" key="2">
    <source>
        <dbReference type="Proteomes" id="UP000215367"/>
    </source>
</evidence>
<dbReference type="RefSeq" id="WP_094305428.1">
    <property type="nucleotide sequence ID" value="NZ_NOWT01000022.1"/>
</dbReference>
<dbReference type="Proteomes" id="UP000215367">
    <property type="component" value="Unassembled WGS sequence"/>
</dbReference>
<proteinExistence type="predicted"/>
<comment type="caution">
    <text evidence="1">The sequence shown here is derived from an EMBL/GenBank/DDBJ whole genome shotgun (WGS) entry which is preliminary data.</text>
</comment>
<keyword evidence="1" id="KW-0614">Plasmid</keyword>
<evidence type="ECO:0000313" key="1">
    <source>
        <dbReference type="EMBL" id="OYD82434.1"/>
    </source>
</evidence>
<geneLocation type="plasmid" evidence="1">
    <name>unnamed</name>
</geneLocation>
<accession>A0A235HA92</accession>